<evidence type="ECO:0000313" key="2">
    <source>
        <dbReference type="EMBL" id="KAJ7980150.1"/>
    </source>
</evidence>
<dbReference type="PANTHER" id="PTHR31672">
    <property type="entry name" value="BNACNNG10540D PROTEIN"/>
    <property type="match status" value="1"/>
</dbReference>
<keyword evidence="3" id="KW-1185">Reference proteome</keyword>
<dbReference type="AlphaFoldDB" id="A0AAD7QF66"/>
<dbReference type="InterPro" id="IPR011043">
    <property type="entry name" value="Gal_Oxase/kelch_b-propeller"/>
</dbReference>
<dbReference type="Pfam" id="PF08268">
    <property type="entry name" value="FBA_3"/>
    <property type="match status" value="1"/>
</dbReference>
<dbReference type="EMBL" id="JARAOO010000002">
    <property type="protein sequence ID" value="KAJ7980150.1"/>
    <property type="molecule type" value="Genomic_DNA"/>
</dbReference>
<sequence length="139" mass="16244">MGERMFTVYGFDYDNFIDDYKVVAISSYPNGENSYKNKVKVYTMRSNCWRRIQEFPFSEPYNESATFVSGVLIWTAFYSNGSSYKRSIISLDLGKETYKEVFQPLDCRQALDFRPTFGVLRDCLCIMYNVSVRQIQLCG</sequence>
<reference evidence="2" key="1">
    <citation type="journal article" date="2023" name="Science">
        <title>Elucidation of the pathway for biosynthesis of saponin adjuvants from the soapbark tree.</title>
        <authorList>
            <person name="Reed J."/>
            <person name="Orme A."/>
            <person name="El-Demerdash A."/>
            <person name="Owen C."/>
            <person name="Martin L.B.B."/>
            <person name="Misra R.C."/>
            <person name="Kikuchi S."/>
            <person name="Rejzek M."/>
            <person name="Martin A.C."/>
            <person name="Harkess A."/>
            <person name="Leebens-Mack J."/>
            <person name="Louveau T."/>
            <person name="Stephenson M.J."/>
            <person name="Osbourn A."/>
        </authorList>
    </citation>
    <scope>NUCLEOTIDE SEQUENCE</scope>
    <source>
        <strain evidence="2">S10</strain>
    </source>
</reference>
<dbReference type="NCBIfam" id="TIGR01640">
    <property type="entry name" value="F_box_assoc_1"/>
    <property type="match status" value="1"/>
</dbReference>
<name>A0AAD7QF66_QUISA</name>
<gene>
    <name evidence="2" type="ORF">O6P43_003460</name>
</gene>
<protein>
    <submittedName>
        <fullName evidence="2">F-box protein interaction domain protein</fullName>
    </submittedName>
</protein>
<dbReference type="InterPro" id="IPR013187">
    <property type="entry name" value="F-box-assoc_dom_typ3"/>
</dbReference>
<accession>A0AAD7QF66</accession>
<organism evidence="2 3">
    <name type="scientific">Quillaja saponaria</name>
    <name type="common">Soap bark tree</name>
    <dbReference type="NCBI Taxonomy" id="32244"/>
    <lineage>
        <taxon>Eukaryota</taxon>
        <taxon>Viridiplantae</taxon>
        <taxon>Streptophyta</taxon>
        <taxon>Embryophyta</taxon>
        <taxon>Tracheophyta</taxon>
        <taxon>Spermatophyta</taxon>
        <taxon>Magnoliopsida</taxon>
        <taxon>eudicotyledons</taxon>
        <taxon>Gunneridae</taxon>
        <taxon>Pentapetalae</taxon>
        <taxon>rosids</taxon>
        <taxon>fabids</taxon>
        <taxon>Fabales</taxon>
        <taxon>Quillajaceae</taxon>
        <taxon>Quillaja</taxon>
    </lineage>
</organism>
<dbReference type="Proteomes" id="UP001163823">
    <property type="component" value="Chromosome 2"/>
</dbReference>
<feature type="domain" description="F-box associated beta-propeller type 3" evidence="1">
    <location>
        <begin position="8"/>
        <end position="107"/>
    </location>
</feature>
<evidence type="ECO:0000259" key="1">
    <source>
        <dbReference type="Pfam" id="PF08268"/>
    </source>
</evidence>
<proteinExistence type="predicted"/>
<dbReference type="PANTHER" id="PTHR31672:SF13">
    <property type="entry name" value="F-BOX PROTEIN CPR30-LIKE"/>
    <property type="match status" value="1"/>
</dbReference>
<dbReference type="SUPFAM" id="SSF50965">
    <property type="entry name" value="Galactose oxidase, central domain"/>
    <property type="match status" value="1"/>
</dbReference>
<dbReference type="InterPro" id="IPR050796">
    <property type="entry name" value="SCF_F-box_component"/>
</dbReference>
<dbReference type="InterPro" id="IPR017451">
    <property type="entry name" value="F-box-assoc_interact_dom"/>
</dbReference>
<evidence type="ECO:0000313" key="3">
    <source>
        <dbReference type="Proteomes" id="UP001163823"/>
    </source>
</evidence>
<dbReference type="KEGG" id="qsa:O6P43_003460"/>
<comment type="caution">
    <text evidence="2">The sequence shown here is derived from an EMBL/GenBank/DDBJ whole genome shotgun (WGS) entry which is preliminary data.</text>
</comment>